<feature type="compositionally biased region" description="Basic and acidic residues" evidence="1">
    <location>
        <begin position="22"/>
        <end position="43"/>
    </location>
</feature>
<dbReference type="PANTHER" id="PTHR12874:SF9">
    <property type="entry name" value="F-BOX ONLY PROTEIN 48"/>
    <property type="match status" value="1"/>
</dbReference>
<dbReference type="InterPro" id="IPR001810">
    <property type="entry name" value="F-box_dom"/>
</dbReference>
<dbReference type="OrthoDB" id="10257471at2759"/>
<evidence type="ECO:0000256" key="1">
    <source>
        <dbReference type="SAM" id="MobiDB-lite"/>
    </source>
</evidence>
<dbReference type="SMART" id="SM00256">
    <property type="entry name" value="FBOX"/>
    <property type="match status" value="1"/>
</dbReference>
<dbReference type="PROSITE" id="PS50181">
    <property type="entry name" value="FBOX"/>
    <property type="match status" value="1"/>
</dbReference>
<organism evidence="3 4">
    <name type="scientific">Sphaeroforma arctica JP610</name>
    <dbReference type="NCBI Taxonomy" id="667725"/>
    <lineage>
        <taxon>Eukaryota</taxon>
        <taxon>Ichthyosporea</taxon>
        <taxon>Ichthyophonida</taxon>
        <taxon>Sphaeroforma</taxon>
    </lineage>
</organism>
<sequence>MGDNMDADAQTATDMNTNNHSDVYEKSDRRSEEHEAHRTRDAEQGYAQLPQEVLIAIFQYLDPVGLVRASHVCSTWRQHACSEEMWRRIAHARGYNLKQGCSGACPRSDVNTKPVSRRPFEGACECTSWRRVGITCTLGFLNSPIQVVIVATANDIHRAACAASVVENMATLNGFDKLPATTPEEFIERGRSEDKSPLLVVYVIYLSDGAASTTAFQKLINMVESELEGADGSPTLFQGQHYGVYIKHRESPSIEADVSRLKNALRLCGATCMSSHTDSDHDDLSERTDCRLVGTDFRSWNRKLWRLCEKKRGWPTRRKQLNMNKTIRSADELWSFRAQRLALINRFKTRAHRRNQKRKFLDVDVYSVSSTIIVMVLCYFVQTRYYANSV</sequence>
<accession>A0A0L0G7C0</accession>
<evidence type="ECO:0000313" key="4">
    <source>
        <dbReference type="Proteomes" id="UP000054560"/>
    </source>
</evidence>
<feature type="domain" description="F-box" evidence="2">
    <location>
        <begin position="43"/>
        <end position="89"/>
    </location>
</feature>
<feature type="compositionally biased region" description="Polar residues" evidence="1">
    <location>
        <begin position="10"/>
        <end position="21"/>
    </location>
</feature>
<evidence type="ECO:0000313" key="3">
    <source>
        <dbReference type="EMBL" id="KNC84819.1"/>
    </source>
</evidence>
<keyword evidence="4" id="KW-1185">Reference proteome</keyword>
<proteinExistence type="predicted"/>
<reference evidence="3 4" key="1">
    <citation type="submission" date="2011-02" db="EMBL/GenBank/DDBJ databases">
        <title>The Genome Sequence of Sphaeroforma arctica JP610.</title>
        <authorList>
            <consortium name="The Broad Institute Genome Sequencing Platform"/>
            <person name="Russ C."/>
            <person name="Cuomo C."/>
            <person name="Young S.K."/>
            <person name="Zeng Q."/>
            <person name="Gargeya S."/>
            <person name="Alvarado L."/>
            <person name="Berlin A."/>
            <person name="Chapman S.B."/>
            <person name="Chen Z."/>
            <person name="Freedman E."/>
            <person name="Gellesch M."/>
            <person name="Goldberg J."/>
            <person name="Griggs A."/>
            <person name="Gujja S."/>
            <person name="Heilman E."/>
            <person name="Heiman D."/>
            <person name="Howarth C."/>
            <person name="Mehta T."/>
            <person name="Neiman D."/>
            <person name="Pearson M."/>
            <person name="Roberts A."/>
            <person name="Saif S."/>
            <person name="Shea T."/>
            <person name="Shenoy N."/>
            <person name="Sisk P."/>
            <person name="Stolte C."/>
            <person name="Sykes S."/>
            <person name="White J."/>
            <person name="Yandava C."/>
            <person name="Burger G."/>
            <person name="Gray M.W."/>
            <person name="Holland P.W.H."/>
            <person name="King N."/>
            <person name="Lang F.B.F."/>
            <person name="Roger A.J."/>
            <person name="Ruiz-Trillo I."/>
            <person name="Haas B."/>
            <person name="Nusbaum C."/>
            <person name="Birren B."/>
        </authorList>
    </citation>
    <scope>NUCLEOTIDE SEQUENCE [LARGE SCALE GENOMIC DNA]</scope>
    <source>
        <strain evidence="3 4">JP610</strain>
    </source>
</reference>
<dbReference type="PANTHER" id="PTHR12874">
    <property type="entry name" value="F-BOX ONLY PROTEIN 48-RELATED"/>
    <property type="match status" value="1"/>
</dbReference>
<dbReference type="GO" id="GO:0031146">
    <property type="term" value="P:SCF-dependent proteasomal ubiquitin-dependent protein catabolic process"/>
    <property type="evidence" value="ECO:0007669"/>
    <property type="project" value="TreeGrafter"/>
</dbReference>
<dbReference type="Pfam" id="PF12937">
    <property type="entry name" value="F-box-like"/>
    <property type="match status" value="1"/>
</dbReference>
<dbReference type="Gene3D" id="1.20.1280.50">
    <property type="match status" value="1"/>
</dbReference>
<dbReference type="Proteomes" id="UP000054560">
    <property type="component" value="Unassembled WGS sequence"/>
</dbReference>
<name>A0A0L0G7C0_9EUKA</name>
<dbReference type="RefSeq" id="XP_014158721.1">
    <property type="nucleotide sequence ID" value="XM_014303246.1"/>
</dbReference>
<protein>
    <recommendedName>
        <fullName evidence="2">F-box domain-containing protein</fullName>
    </recommendedName>
</protein>
<dbReference type="SUPFAM" id="SSF81383">
    <property type="entry name" value="F-box domain"/>
    <property type="match status" value="1"/>
</dbReference>
<dbReference type="AlphaFoldDB" id="A0A0L0G7C0"/>
<dbReference type="GO" id="GO:0005737">
    <property type="term" value="C:cytoplasm"/>
    <property type="evidence" value="ECO:0007669"/>
    <property type="project" value="TreeGrafter"/>
</dbReference>
<dbReference type="EMBL" id="KQ241738">
    <property type="protein sequence ID" value="KNC84819.1"/>
    <property type="molecule type" value="Genomic_DNA"/>
</dbReference>
<dbReference type="GeneID" id="25903464"/>
<feature type="region of interest" description="Disordered" evidence="1">
    <location>
        <begin position="1"/>
        <end position="44"/>
    </location>
</feature>
<evidence type="ECO:0000259" key="2">
    <source>
        <dbReference type="PROSITE" id="PS50181"/>
    </source>
</evidence>
<dbReference type="InterPro" id="IPR036047">
    <property type="entry name" value="F-box-like_dom_sf"/>
</dbReference>
<dbReference type="GO" id="GO:0019005">
    <property type="term" value="C:SCF ubiquitin ligase complex"/>
    <property type="evidence" value="ECO:0007669"/>
    <property type="project" value="TreeGrafter"/>
</dbReference>
<gene>
    <name evidence="3" type="ORF">SARC_02960</name>
</gene>